<evidence type="ECO:0000313" key="1">
    <source>
        <dbReference type="EMBL" id="GHI57659.1"/>
    </source>
</evidence>
<gene>
    <name evidence="1" type="ORF">Srubr_75050</name>
</gene>
<accession>A0ABQ3RP71</accession>
<dbReference type="EMBL" id="BNEA01000015">
    <property type="protein sequence ID" value="GHI57659.1"/>
    <property type="molecule type" value="Genomic_DNA"/>
</dbReference>
<protein>
    <recommendedName>
        <fullName evidence="3">Helix-turn-helix domain-containing protein</fullName>
    </recommendedName>
</protein>
<organism evidence="1 2">
    <name type="scientific">Streptomyces rubradiris</name>
    <name type="common">Streptomyces achromogenes subsp. rubradiris</name>
    <dbReference type="NCBI Taxonomy" id="285531"/>
    <lineage>
        <taxon>Bacteria</taxon>
        <taxon>Bacillati</taxon>
        <taxon>Actinomycetota</taxon>
        <taxon>Actinomycetes</taxon>
        <taxon>Kitasatosporales</taxon>
        <taxon>Streptomycetaceae</taxon>
        <taxon>Streptomyces</taxon>
    </lineage>
</organism>
<comment type="caution">
    <text evidence="1">The sequence shown here is derived from an EMBL/GenBank/DDBJ whole genome shotgun (WGS) entry which is preliminary data.</text>
</comment>
<evidence type="ECO:0008006" key="3">
    <source>
        <dbReference type="Google" id="ProtNLM"/>
    </source>
</evidence>
<dbReference type="RefSeq" id="WP_189995522.1">
    <property type="nucleotide sequence ID" value="NZ_BNCB01000008.1"/>
</dbReference>
<proteinExistence type="predicted"/>
<sequence length="159" mass="17686">MEEARPQRMVFAVEVQRGGADEWCTQAVTPSWFYGYHAADAAVQAFDRYMAHHRQTVAALVAPDAPGLRILVRVQGTGGRPAVFTLHSVLEHKVRRDAGRRREALARLEDATEALQSSLRDAATGGVRQSDLARISGWSRETLRKLNRGERPEEAGRQP</sequence>
<dbReference type="Proteomes" id="UP000646738">
    <property type="component" value="Unassembled WGS sequence"/>
</dbReference>
<keyword evidence="2" id="KW-1185">Reference proteome</keyword>
<reference evidence="2" key="1">
    <citation type="submission" date="2023-07" db="EMBL/GenBank/DDBJ databases">
        <title>Whole genome shotgun sequence of Streptomyces achromogenes subsp. rubradiris NBRC 14000.</title>
        <authorList>
            <person name="Komaki H."/>
            <person name="Tamura T."/>
        </authorList>
    </citation>
    <scope>NUCLEOTIDE SEQUENCE [LARGE SCALE GENOMIC DNA]</scope>
    <source>
        <strain evidence="2">NBRC 14000</strain>
    </source>
</reference>
<evidence type="ECO:0000313" key="2">
    <source>
        <dbReference type="Proteomes" id="UP000646738"/>
    </source>
</evidence>
<name>A0ABQ3RP71_STRRR</name>